<name>A0ACC2M3P9_PERAE</name>
<dbReference type="EMBL" id="CM056813">
    <property type="protein sequence ID" value="KAJ8639944.1"/>
    <property type="molecule type" value="Genomic_DNA"/>
</dbReference>
<sequence length="114" mass="13133">MEITSITRDGFSTFEAEDLGTSPFSQGVRKFSLLEKFNVLRFVLYNGTSDPAARLRHFIQRMLVWGDEDYLNCRVFSSSLGDLPLRWFCSLPEGSISSWRQLRNSFLENSRLIG</sequence>
<comment type="caution">
    <text evidence="1">The sequence shown here is derived from an EMBL/GenBank/DDBJ whole genome shotgun (WGS) entry which is preliminary data.</text>
</comment>
<reference evidence="1 2" key="1">
    <citation type="journal article" date="2022" name="Hortic Res">
        <title>A haplotype resolved chromosomal level avocado genome allows analysis of novel avocado genes.</title>
        <authorList>
            <person name="Nath O."/>
            <person name="Fletcher S.J."/>
            <person name="Hayward A."/>
            <person name="Shaw L.M."/>
            <person name="Masouleh A.K."/>
            <person name="Furtado A."/>
            <person name="Henry R.J."/>
            <person name="Mitter N."/>
        </authorList>
    </citation>
    <scope>NUCLEOTIDE SEQUENCE [LARGE SCALE GENOMIC DNA]</scope>
    <source>
        <strain evidence="2">cv. Hass</strain>
    </source>
</reference>
<gene>
    <name evidence="1" type="ORF">MRB53_016638</name>
</gene>
<accession>A0ACC2M3P9</accession>
<keyword evidence="2" id="KW-1185">Reference proteome</keyword>
<organism evidence="1 2">
    <name type="scientific">Persea americana</name>
    <name type="common">Avocado</name>
    <dbReference type="NCBI Taxonomy" id="3435"/>
    <lineage>
        <taxon>Eukaryota</taxon>
        <taxon>Viridiplantae</taxon>
        <taxon>Streptophyta</taxon>
        <taxon>Embryophyta</taxon>
        <taxon>Tracheophyta</taxon>
        <taxon>Spermatophyta</taxon>
        <taxon>Magnoliopsida</taxon>
        <taxon>Magnoliidae</taxon>
        <taxon>Laurales</taxon>
        <taxon>Lauraceae</taxon>
        <taxon>Persea</taxon>
    </lineage>
</organism>
<evidence type="ECO:0000313" key="2">
    <source>
        <dbReference type="Proteomes" id="UP001234297"/>
    </source>
</evidence>
<dbReference type="Proteomes" id="UP001234297">
    <property type="component" value="Chromosome 5"/>
</dbReference>
<proteinExistence type="predicted"/>
<evidence type="ECO:0000313" key="1">
    <source>
        <dbReference type="EMBL" id="KAJ8639944.1"/>
    </source>
</evidence>
<protein>
    <submittedName>
        <fullName evidence="1">Uncharacterized protein</fullName>
    </submittedName>
</protein>